<dbReference type="KEGG" id="agv:OJF2_67570"/>
<dbReference type="Gene3D" id="3.30.300.160">
    <property type="entry name" value="Type II secretion system, protein E, N-terminal domain"/>
    <property type="match status" value="1"/>
</dbReference>
<feature type="domain" description="AAA+ ATPase" evidence="4">
    <location>
        <begin position="317"/>
        <end position="438"/>
    </location>
</feature>
<dbReference type="InterPro" id="IPR003593">
    <property type="entry name" value="AAA+_ATPase"/>
</dbReference>
<dbReference type="InterPro" id="IPR037257">
    <property type="entry name" value="T2SS_E_N_sf"/>
</dbReference>
<dbReference type="Gene3D" id="3.30.450.90">
    <property type="match status" value="1"/>
</dbReference>
<dbReference type="InterPro" id="IPR027417">
    <property type="entry name" value="P-loop_NTPase"/>
</dbReference>
<evidence type="ECO:0000259" key="4">
    <source>
        <dbReference type="SMART" id="SM00382"/>
    </source>
</evidence>
<dbReference type="AlphaFoldDB" id="A0A5B9WD52"/>
<dbReference type="SUPFAM" id="SSF52540">
    <property type="entry name" value="P-loop containing nucleoside triphosphate hydrolases"/>
    <property type="match status" value="1"/>
</dbReference>
<accession>A0A5B9WD52</accession>
<dbReference type="Proteomes" id="UP000324233">
    <property type="component" value="Chromosome"/>
</dbReference>
<keyword evidence="2" id="KW-0547">Nucleotide-binding</keyword>
<dbReference type="Gene3D" id="3.40.50.300">
    <property type="entry name" value="P-loop containing nucleotide triphosphate hydrolases"/>
    <property type="match status" value="1"/>
</dbReference>
<dbReference type="InterPro" id="IPR007831">
    <property type="entry name" value="T2SS_GspE_N"/>
</dbReference>
<dbReference type="CDD" id="cd01129">
    <property type="entry name" value="PulE-GspE-like"/>
    <property type="match status" value="1"/>
</dbReference>
<dbReference type="SUPFAM" id="SSF160246">
    <property type="entry name" value="EspE N-terminal domain-like"/>
    <property type="match status" value="1"/>
</dbReference>
<evidence type="ECO:0000313" key="6">
    <source>
        <dbReference type="Proteomes" id="UP000324233"/>
    </source>
</evidence>
<gene>
    <name evidence="5" type="ORF">OJF2_67570</name>
</gene>
<evidence type="ECO:0000313" key="5">
    <source>
        <dbReference type="EMBL" id="QEH38159.1"/>
    </source>
</evidence>
<dbReference type="PANTHER" id="PTHR30258:SF1">
    <property type="entry name" value="PROTEIN TRANSPORT PROTEIN HOFB HOMOLOG"/>
    <property type="match status" value="1"/>
</dbReference>
<reference evidence="5 6" key="1">
    <citation type="submission" date="2019-08" db="EMBL/GenBank/DDBJ databases">
        <title>Deep-cultivation of Planctomycetes and their phenomic and genomic characterization uncovers novel biology.</title>
        <authorList>
            <person name="Wiegand S."/>
            <person name="Jogler M."/>
            <person name="Boedeker C."/>
            <person name="Pinto D."/>
            <person name="Vollmers J."/>
            <person name="Rivas-Marin E."/>
            <person name="Kohn T."/>
            <person name="Peeters S.H."/>
            <person name="Heuer A."/>
            <person name="Rast P."/>
            <person name="Oberbeckmann S."/>
            <person name="Bunk B."/>
            <person name="Jeske O."/>
            <person name="Meyerdierks A."/>
            <person name="Storesund J.E."/>
            <person name="Kallscheuer N."/>
            <person name="Luecker S."/>
            <person name="Lage O.M."/>
            <person name="Pohl T."/>
            <person name="Merkel B.J."/>
            <person name="Hornburger P."/>
            <person name="Mueller R.-W."/>
            <person name="Bruemmer F."/>
            <person name="Labrenz M."/>
            <person name="Spormann A.M."/>
            <person name="Op den Camp H."/>
            <person name="Overmann J."/>
            <person name="Amann R."/>
            <person name="Jetten M.S.M."/>
            <person name="Mascher T."/>
            <person name="Medema M.H."/>
            <person name="Devos D.P."/>
            <person name="Kaster A.-K."/>
            <person name="Ovreas L."/>
            <person name="Rohde M."/>
            <person name="Galperin M.Y."/>
            <person name="Jogler C."/>
        </authorList>
    </citation>
    <scope>NUCLEOTIDE SEQUENCE [LARGE SCALE GENOMIC DNA]</scope>
    <source>
        <strain evidence="5 6">OJF2</strain>
    </source>
</reference>
<organism evidence="5 6">
    <name type="scientific">Aquisphaera giovannonii</name>
    <dbReference type="NCBI Taxonomy" id="406548"/>
    <lineage>
        <taxon>Bacteria</taxon>
        <taxon>Pseudomonadati</taxon>
        <taxon>Planctomycetota</taxon>
        <taxon>Planctomycetia</taxon>
        <taxon>Isosphaerales</taxon>
        <taxon>Isosphaeraceae</taxon>
        <taxon>Aquisphaera</taxon>
    </lineage>
</organism>
<dbReference type="Pfam" id="PF00437">
    <property type="entry name" value="T2SSE"/>
    <property type="match status" value="1"/>
</dbReference>
<evidence type="ECO:0000256" key="2">
    <source>
        <dbReference type="ARBA" id="ARBA00022741"/>
    </source>
</evidence>
<dbReference type="FunFam" id="3.30.450.90:FF:000001">
    <property type="entry name" value="Type II secretion system ATPase GspE"/>
    <property type="match status" value="1"/>
</dbReference>
<protein>
    <submittedName>
        <fullName evidence="5">Type II/IV secretion system protein</fullName>
    </submittedName>
</protein>
<dbReference type="GO" id="GO:0016887">
    <property type="term" value="F:ATP hydrolysis activity"/>
    <property type="evidence" value="ECO:0007669"/>
    <property type="project" value="TreeGrafter"/>
</dbReference>
<keyword evidence="3" id="KW-0067">ATP-binding</keyword>
<dbReference type="RefSeq" id="WP_148597631.1">
    <property type="nucleotide sequence ID" value="NZ_CP042997.1"/>
</dbReference>
<dbReference type="InterPro" id="IPR001482">
    <property type="entry name" value="T2SS/T4SS_dom"/>
</dbReference>
<dbReference type="GO" id="GO:0005524">
    <property type="term" value="F:ATP binding"/>
    <property type="evidence" value="ECO:0007669"/>
    <property type="project" value="UniProtKB-KW"/>
</dbReference>
<evidence type="ECO:0000256" key="3">
    <source>
        <dbReference type="ARBA" id="ARBA00022840"/>
    </source>
</evidence>
<dbReference type="Pfam" id="PF05157">
    <property type="entry name" value="MshEN"/>
    <property type="match status" value="1"/>
</dbReference>
<dbReference type="EMBL" id="CP042997">
    <property type="protein sequence ID" value="QEH38159.1"/>
    <property type="molecule type" value="Genomic_DNA"/>
</dbReference>
<proteinExistence type="inferred from homology"/>
<evidence type="ECO:0000256" key="1">
    <source>
        <dbReference type="ARBA" id="ARBA00006611"/>
    </source>
</evidence>
<dbReference type="OrthoDB" id="244550at2"/>
<dbReference type="SMART" id="SM00382">
    <property type="entry name" value="AAA"/>
    <property type="match status" value="1"/>
</dbReference>
<dbReference type="FunFam" id="3.30.300.160:FF:000002">
    <property type="entry name" value="Type II secretion system protein E"/>
    <property type="match status" value="1"/>
</dbReference>
<dbReference type="PANTHER" id="PTHR30258">
    <property type="entry name" value="TYPE II SECRETION SYSTEM PROTEIN GSPE-RELATED"/>
    <property type="match status" value="1"/>
</dbReference>
<dbReference type="GO" id="GO:0005886">
    <property type="term" value="C:plasma membrane"/>
    <property type="evidence" value="ECO:0007669"/>
    <property type="project" value="TreeGrafter"/>
</dbReference>
<name>A0A5B9WD52_9BACT</name>
<sequence length="583" mass="64193">MAKSRDWTEILIRRGIIGPDQLKEAQRSGAAVEDALVKLGYAEMDDIVKAKAEQHGLPFIELREVEIPPSVIGLVNESLARENIVMPLAEGNGSIKVIMHDPMGFETIEKLRFVLNREIEVALAPKEAIVEAINKYYGASGTETESVDSMLQEFTDTQIDFAEDGGTGSKPGTTNTLEEGDAPVIKLVHLIIQEAVTNRASDIHIEPFADRVRIRYRIDGVLMERDSAPRRLLGAIVSRLKIMGQIDIAEKRRPQDGRIKILVAGKDIDLRVSILPTTHGQSVVMRILDRENIKVGLQDLGFGDEDFAKFKSLVKRPNGILLVTGPTGSGKTTTLYAALNELNRPDVKIITAEDPVEYYLPGVNQCEVKAKIGMTFARIIRAMLRQNPNILLVGEIRDLETAETAIQASLTGHLVFSTLHTNDAPSAVTRLVDIGIQPFLVASSVLAIMAQRLVRKVCPKCKVRYEPPAHILAGLGLRPELAKKANFMKGKGCSHCNKKGYRGRMGIYELMTMTTGIRELAFKGESTMALRKLARKQGMRTLFEDGIIKAIKGLTTLDEVLRITKNDVSTDPVPAAKKEVKPA</sequence>
<keyword evidence="6" id="KW-1185">Reference proteome</keyword>
<comment type="similarity">
    <text evidence="1">Belongs to the GSP E family.</text>
</comment>
<dbReference type="FunFam" id="3.40.50.300:FF:000398">
    <property type="entry name" value="Type IV pilus assembly ATPase PilB"/>
    <property type="match status" value="1"/>
</dbReference>